<keyword evidence="8" id="KW-1185">Reference proteome</keyword>
<dbReference type="InterPro" id="IPR001647">
    <property type="entry name" value="HTH_TetR"/>
</dbReference>
<name>A0A6M2BSZ2_9GAMM</name>
<sequence>MKTTTASFRRDARVEDKIIDATIKCFERYGIQKTSMDDIAKIAKISRPTIYRYFPSRHHLAVEVLVREIRDHVRVVIPILREEPYPPKAMIDAIVMAISTARDHPYTRIVTSDAGSELLARVPGSDQSLLDAMGEMWLTFLNRWREAGYFRPSVRLDDLLLWITFYMHTTVGKGDFLAITEDRMRRMLGALLIPSVFDFDRLAAEFPTQHAAFLSS</sequence>
<dbReference type="Gene3D" id="1.10.357.10">
    <property type="entry name" value="Tetracycline Repressor, domain 2"/>
    <property type="match status" value="1"/>
</dbReference>
<dbReference type="SUPFAM" id="SSF46689">
    <property type="entry name" value="Homeodomain-like"/>
    <property type="match status" value="1"/>
</dbReference>
<dbReference type="AlphaFoldDB" id="A0A6M2BSZ2"/>
<dbReference type="GO" id="GO:0003700">
    <property type="term" value="F:DNA-binding transcription factor activity"/>
    <property type="evidence" value="ECO:0007669"/>
    <property type="project" value="TreeGrafter"/>
</dbReference>
<keyword evidence="1" id="KW-0678">Repressor</keyword>
<keyword evidence="3 5" id="KW-0238">DNA-binding</keyword>
<evidence type="ECO:0000313" key="7">
    <source>
        <dbReference type="EMBL" id="NGY05484.1"/>
    </source>
</evidence>
<keyword evidence="2" id="KW-0805">Transcription regulation</keyword>
<gene>
    <name evidence="7" type="ORF">G7Y85_11945</name>
</gene>
<organism evidence="7 8">
    <name type="scientific">Solimonas terrae</name>
    <dbReference type="NCBI Taxonomy" id="1396819"/>
    <lineage>
        <taxon>Bacteria</taxon>
        <taxon>Pseudomonadati</taxon>
        <taxon>Pseudomonadota</taxon>
        <taxon>Gammaproteobacteria</taxon>
        <taxon>Nevskiales</taxon>
        <taxon>Nevskiaceae</taxon>
        <taxon>Solimonas</taxon>
    </lineage>
</organism>
<accession>A0A6M2BSZ2</accession>
<evidence type="ECO:0000313" key="8">
    <source>
        <dbReference type="Proteomes" id="UP000472676"/>
    </source>
</evidence>
<comment type="caution">
    <text evidence="7">The sequence shown here is derived from an EMBL/GenBank/DDBJ whole genome shotgun (WGS) entry which is preliminary data.</text>
</comment>
<feature type="DNA-binding region" description="H-T-H motif" evidence="5">
    <location>
        <begin position="35"/>
        <end position="54"/>
    </location>
</feature>
<dbReference type="PANTHER" id="PTHR30055:SF175">
    <property type="entry name" value="HTH-TYPE TRANSCRIPTIONAL REPRESSOR KSTR2"/>
    <property type="match status" value="1"/>
</dbReference>
<dbReference type="GO" id="GO:0000976">
    <property type="term" value="F:transcription cis-regulatory region binding"/>
    <property type="evidence" value="ECO:0007669"/>
    <property type="project" value="TreeGrafter"/>
</dbReference>
<keyword evidence="4" id="KW-0804">Transcription</keyword>
<protein>
    <submittedName>
        <fullName evidence="7">TetR/AcrR family transcriptional regulator</fullName>
    </submittedName>
</protein>
<evidence type="ECO:0000259" key="6">
    <source>
        <dbReference type="PROSITE" id="PS50977"/>
    </source>
</evidence>
<evidence type="ECO:0000256" key="1">
    <source>
        <dbReference type="ARBA" id="ARBA00022491"/>
    </source>
</evidence>
<dbReference type="Pfam" id="PF00440">
    <property type="entry name" value="TetR_N"/>
    <property type="match status" value="1"/>
</dbReference>
<dbReference type="InterPro" id="IPR009057">
    <property type="entry name" value="Homeodomain-like_sf"/>
</dbReference>
<dbReference type="PRINTS" id="PR00455">
    <property type="entry name" value="HTHTETR"/>
</dbReference>
<evidence type="ECO:0000256" key="2">
    <source>
        <dbReference type="ARBA" id="ARBA00023015"/>
    </source>
</evidence>
<evidence type="ECO:0000256" key="4">
    <source>
        <dbReference type="ARBA" id="ARBA00023163"/>
    </source>
</evidence>
<dbReference type="Proteomes" id="UP000472676">
    <property type="component" value="Unassembled WGS sequence"/>
</dbReference>
<evidence type="ECO:0000256" key="5">
    <source>
        <dbReference type="PROSITE-ProRule" id="PRU00335"/>
    </source>
</evidence>
<dbReference type="PROSITE" id="PS50977">
    <property type="entry name" value="HTH_TETR_2"/>
    <property type="match status" value="1"/>
</dbReference>
<dbReference type="PANTHER" id="PTHR30055">
    <property type="entry name" value="HTH-TYPE TRANSCRIPTIONAL REGULATOR RUTR"/>
    <property type="match status" value="1"/>
</dbReference>
<feature type="domain" description="HTH tetR-type" evidence="6">
    <location>
        <begin position="12"/>
        <end position="72"/>
    </location>
</feature>
<evidence type="ECO:0000256" key="3">
    <source>
        <dbReference type="ARBA" id="ARBA00023125"/>
    </source>
</evidence>
<dbReference type="InterPro" id="IPR050109">
    <property type="entry name" value="HTH-type_TetR-like_transc_reg"/>
</dbReference>
<proteinExistence type="predicted"/>
<dbReference type="EMBL" id="JAAMOW010000005">
    <property type="protein sequence ID" value="NGY05484.1"/>
    <property type="molecule type" value="Genomic_DNA"/>
</dbReference>
<reference evidence="7 8" key="1">
    <citation type="journal article" date="2014" name="Int. J. Syst. Evol. Microbiol.">
        <title>Solimonas terrae sp. nov., isolated from soil.</title>
        <authorList>
            <person name="Kim S.J."/>
            <person name="Moon J.Y."/>
            <person name="Weon H.Y."/>
            <person name="Ahn J.H."/>
            <person name="Chen W.M."/>
            <person name="Kwon S.W."/>
        </authorList>
    </citation>
    <scope>NUCLEOTIDE SEQUENCE [LARGE SCALE GENOMIC DNA]</scope>
    <source>
        <strain evidence="7 8">KIS83-12</strain>
    </source>
</reference>